<dbReference type="InterPro" id="IPR006119">
    <property type="entry name" value="Resolv_N"/>
</dbReference>
<dbReference type="Gene3D" id="3.40.50.1390">
    <property type="entry name" value="Resolvase, N-terminal catalytic domain"/>
    <property type="match status" value="1"/>
</dbReference>
<accession>B0TCK0</accession>
<dbReference type="Proteomes" id="UP000008550">
    <property type="component" value="Chromosome"/>
</dbReference>
<gene>
    <name evidence="7" type="ORF">HM1_1453</name>
</gene>
<protein>
    <submittedName>
        <fullName evidence="7">Resolvase, n terminal domain</fullName>
    </submittedName>
</protein>
<dbReference type="CDD" id="cd03769">
    <property type="entry name" value="SR_IS607_transposase_like"/>
    <property type="match status" value="1"/>
</dbReference>
<dbReference type="InterPro" id="IPR006118">
    <property type="entry name" value="Recombinase_CS"/>
</dbReference>
<dbReference type="SMART" id="SM00857">
    <property type="entry name" value="Resolvase"/>
    <property type="match status" value="1"/>
</dbReference>
<keyword evidence="2" id="KW-0238">DNA-binding</keyword>
<dbReference type="PROSITE" id="PS00397">
    <property type="entry name" value="RECOMBINASES_1"/>
    <property type="match status" value="1"/>
</dbReference>
<keyword evidence="8" id="KW-1185">Reference proteome</keyword>
<dbReference type="InterPro" id="IPR048046">
    <property type="entry name" value="Transpos_IS607"/>
</dbReference>
<dbReference type="InterPro" id="IPR051491">
    <property type="entry name" value="Recombinase/Transposase-rel"/>
</dbReference>
<dbReference type="GO" id="GO:0000150">
    <property type="term" value="F:DNA strand exchange activity"/>
    <property type="evidence" value="ECO:0007669"/>
    <property type="project" value="InterPro"/>
</dbReference>
<sequence>MKLSEWAKKNGITYRTAWQWFKAGKLPVPAVQMPTGTILIQEGGKHEGKVALYARVSSADQKSDLDRQVSRLLTYANEQGWDVGEAVTEIGSGLNGRRPKLMKLLADPKVKVIVVEHRDRLMRFGFEYVESALVAQGRRIVVVDQSELKDDLVQDMIEVLTSFCARLYGRRSAANKAKKAMEAMQCED</sequence>
<keyword evidence="3" id="KW-0233">DNA recombination</keyword>
<reference evidence="7 8" key="1">
    <citation type="journal article" date="2008" name="J. Bacteriol.">
        <title>The genome of Heliobacterium modesticaldum, a phototrophic representative of the Firmicutes containing the simplest photosynthetic apparatus.</title>
        <authorList>
            <person name="Sattley W.M."/>
            <person name="Madigan M.T."/>
            <person name="Swingley W.D."/>
            <person name="Cheung P.C."/>
            <person name="Clocksin K.M."/>
            <person name="Conrad A.L."/>
            <person name="Dejesa L.C."/>
            <person name="Honchak B.M."/>
            <person name="Jung D.O."/>
            <person name="Karbach L.E."/>
            <person name="Kurdoglu A."/>
            <person name="Lahiri S."/>
            <person name="Mastrian S.D."/>
            <person name="Page L.E."/>
            <person name="Taylor H.L."/>
            <person name="Wang Z.T."/>
            <person name="Raymond J."/>
            <person name="Chen M."/>
            <person name="Blankenship R.E."/>
            <person name="Touchman J.W."/>
        </authorList>
    </citation>
    <scope>NUCLEOTIDE SEQUENCE [LARGE SCALE GENOMIC DNA]</scope>
    <source>
        <strain evidence="8">ATCC 51547 / Ice1</strain>
    </source>
</reference>
<dbReference type="eggNOG" id="COG2452">
    <property type="taxonomic scope" value="Bacteria"/>
</dbReference>
<evidence type="ECO:0000256" key="2">
    <source>
        <dbReference type="ARBA" id="ARBA00023125"/>
    </source>
</evidence>
<dbReference type="NCBIfam" id="NF033518">
    <property type="entry name" value="transpos_IS607"/>
    <property type="match status" value="1"/>
</dbReference>
<dbReference type="Gene3D" id="1.10.287.2170">
    <property type="match status" value="1"/>
</dbReference>
<evidence type="ECO:0000313" key="8">
    <source>
        <dbReference type="Proteomes" id="UP000008550"/>
    </source>
</evidence>
<evidence type="ECO:0000259" key="6">
    <source>
        <dbReference type="PROSITE" id="PS51736"/>
    </source>
</evidence>
<dbReference type="GO" id="GO:0015074">
    <property type="term" value="P:DNA integration"/>
    <property type="evidence" value="ECO:0007669"/>
    <property type="project" value="UniProtKB-KW"/>
</dbReference>
<feature type="active site" description="O-(5'-phospho-DNA)-serine intermediate" evidence="4 5">
    <location>
        <position position="57"/>
    </location>
</feature>
<dbReference type="PANTHER" id="PTHR36172">
    <property type="match status" value="1"/>
</dbReference>
<keyword evidence="1" id="KW-0229">DNA integration</keyword>
<dbReference type="KEGG" id="hmo:HM1_1453"/>
<evidence type="ECO:0000256" key="1">
    <source>
        <dbReference type="ARBA" id="ARBA00022908"/>
    </source>
</evidence>
<dbReference type="AlphaFoldDB" id="B0TCK0"/>
<evidence type="ECO:0000256" key="3">
    <source>
        <dbReference type="ARBA" id="ARBA00023172"/>
    </source>
</evidence>
<evidence type="ECO:0000256" key="5">
    <source>
        <dbReference type="PROSITE-ProRule" id="PRU10137"/>
    </source>
</evidence>
<dbReference type="InterPro" id="IPR041718">
    <property type="entry name" value="IS607_transposase-like"/>
</dbReference>
<organism evidence="7 8">
    <name type="scientific">Heliobacterium modesticaldum (strain ATCC 51547 / Ice1)</name>
    <dbReference type="NCBI Taxonomy" id="498761"/>
    <lineage>
        <taxon>Bacteria</taxon>
        <taxon>Bacillati</taxon>
        <taxon>Bacillota</taxon>
        <taxon>Clostridia</taxon>
        <taxon>Eubacteriales</taxon>
        <taxon>Heliobacteriaceae</taxon>
        <taxon>Heliomicrobium</taxon>
    </lineage>
</organism>
<dbReference type="Pfam" id="PF00239">
    <property type="entry name" value="Resolvase"/>
    <property type="match status" value="1"/>
</dbReference>
<dbReference type="SUPFAM" id="SSF53041">
    <property type="entry name" value="Resolvase-like"/>
    <property type="match status" value="1"/>
</dbReference>
<dbReference type="PANTHER" id="PTHR36172:SF1">
    <property type="entry name" value="RESOLVASE-RELATED"/>
    <property type="match status" value="1"/>
</dbReference>
<evidence type="ECO:0000256" key="4">
    <source>
        <dbReference type="PIRSR" id="PIRSR606118-50"/>
    </source>
</evidence>
<dbReference type="GO" id="GO:0003677">
    <property type="term" value="F:DNA binding"/>
    <property type="evidence" value="ECO:0007669"/>
    <property type="project" value="UniProtKB-KW"/>
</dbReference>
<evidence type="ECO:0000313" key="7">
    <source>
        <dbReference type="EMBL" id="ABZ84026.1"/>
    </source>
</evidence>
<dbReference type="OrthoDB" id="3575335at2"/>
<dbReference type="EMBL" id="CP000930">
    <property type="protein sequence ID" value="ABZ84026.1"/>
    <property type="molecule type" value="Genomic_DNA"/>
</dbReference>
<feature type="domain" description="Resolvase/invertase-type recombinase catalytic" evidence="6">
    <location>
        <begin position="49"/>
        <end position="188"/>
    </location>
</feature>
<dbReference type="HOGENOM" id="CLU_082093_1_0_9"/>
<dbReference type="RefSeq" id="WP_012282541.1">
    <property type="nucleotide sequence ID" value="NC_010337.2"/>
</dbReference>
<name>B0TCK0_HELMI</name>
<dbReference type="FunFam" id="3.40.50.1390:FF:000002">
    <property type="entry name" value="ORF1 in transposon ISC1904"/>
    <property type="match status" value="1"/>
</dbReference>
<proteinExistence type="predicted"/>
<dbReference type="PROSITE" id="PS51736">
    <property type="entry name" value="RECOMBINASES_3"/>
    <property type="match status" value="1"/>
</dbReference>
<dbReference type="InterPro" id="IPR036162">
    <property type="entry name" value="Resolvase-like_N_sf"/>
</dbReference>
<dbReference type="STRING" id="498761.HM1_1453"/>